<dbReference type="InterPro" id="IPR013766">
    <property type="entry name" value="Thioredoxin_domain"/>
</dbReference>
<name>A0A366HU91_9BACT</name>
<evidence type="ECO:0000256" key="8">
    <source>
        <dbReference type="ARBA" id="ARBA00032824"/>
    </source>
</evidence>
<keyword evidence="12" id="KW-0812">Transmembrane</keyword>
<accession>A0A366HU91</accession>
<keyword evidence="7" id="KW-0676">Redox-active center</keyword>
<evidence type="ECO:0000313" key="14">
    <source>
        <dbReference type="EMBL" id="RBP47842.1"/>
    </source>
</evidence>
<protein>
    <recommendedName>
        <fullName evidence="2">thioredoxin-dependent peroxiredoxin</fullName>
        <ecNumber evidence="2">1.11.1.24</ecNumber>
    </recommendedName>
    <alternativeName>
        <fullName evidence="8">Thioredoxin peroxidase</fullName>
    </alternativeName>
    <alternativeName>
        <fullName evidence="10">Thioredoxin-dependent peroxiredoxin Bcp</fullName>
    </alternativeName>
</protein>
<dbReference type="OrthoDB" id="9812811at2"/>
<comment type="similarity">
    <text evidence="9">Belongs to the peroxiredoxin family. BCP/PrxQ subfamily.</text>
</comment>
<feature type="transmembrane region" description="Helical" evidence="12">
    <location>
        <begin position="20"/>
        <end position="39"/>
    </location>
</feature>
<dbReference type="InterPro" id="IPR000866">
    <property type="entry name" value="AhpC/TSA"/>
</dbReference>
<proteinExistence type="inferred from homology"/>
<comment type="catalytic activity">
    <reaction evidence="11">
        <text>a hydroperoxide + [thioredoxin]-dithiol = an alcohol + [thioredoxin]-disulfide + H2O</text>
        <dbReference type="Rhea" id="RHEA:62620"/>
        <dbReference type="Rhea" id="RHEA-COMP:10698"/>
        <dbReference type="Rhea" id="RHEA-COMP:10700"/>
        <dbReference type="ChEBI" id="CHEBI:15377"/>
        <dbReference type="ChEBI" id="CHEBI:29950"/>
        <dbReference type="ChEBI" id="CHEBI:30879"/>
        <dbReference type="ChEBI" id="CHEBI:35924"/>
        <dbReference type="ChEBI" id="CHEBI:50058"/>
        <dbReference type="EC" id="1.11.1.24"/>
    </reaction>
</comment>
<organism evidence="14 15">
    <name type="scientific">Roseimicrobium gellanilyticum</name>
    <dbReference type="NCBI Taxonomy" id="748857"/>
    <lineage>
        <taxon>Bacteria</taxon>
        <taxon>Pseudomonadati</taxon>
        <taxon>Verrucomicrobiota</taxon>
        <taxon>Verrucomicrobiia</taxon>
        <taxon>Verrucomicrobiales</taxon>
        <taxon>Verrucomicrobiaceae</taxon>
        <taxon>Roseimicrobium</taxon>
    </lineage>
</organism>
<dbReference type="GO" id="GO:0034599">
    <property type="term" value="P:cellular response to oxidative stress"/>
    <property type="evidence" value="ECO:0007669"/>
    <property type="project" value="TreeGrafter"/>
</dbReference>
<evidence type="ECO:0000256" key="2">
    <source>
        <dbReference type="ARBA" id="ARBA00013017"/>
    </source>
</evidence>
<feature type="domain" description="Thioredoxin" evidence="13">
    <location>
        <begin position="44"/>
        <end position="192"/>
    </location>
</feature>
<dbReference type="SUPFAM" id="SSF52833">
    <property type="entry name" value="Thioredoxin-like"/>
    <property type="match status" value="1"/>
</dbReference>
<dbReference type="PANTHER" id="PTHR42801">
    <property type="entry name" value="THIOREDOXIN-DEPENDENT PEROXIDE REDUCTASE"/>
    <property type="match status" value="1"/>
</dbReference>
<evidence type="ECO:0000256" key="4">
    <source>
        <dbReference type="ARBA" id="ARBA00022862"/>
    </source>
</evidence>
<dbReference type="InterPro" id="IPR050924">
    <property type="entry name" value="Peroxiredoxin_BCP/PrxQ"/>
</dbReference>
<evidence type="ECO:0000313" key="15">
    <source>
        <dbReference type="Proteomes" id="UP000253426"/>
    </source>
</evidence>
<keyword evidence="5" id="KW-0560">Oxidoreductase</keyword>
<dbReference type="Proteomes" id="UP000253426">
    <property type="component" value="Unassembled WGS sequence"/>
</dbReference>
<dbReference type="CDD" id="cd03017">
    <property type="entry name" value="PRX_BCP"/>
    <property type="match status" value="1"/>
</dbReference>
<dbReference type="EC" id="1.11.1.24" evidence="2"/>
<dbReference type="InterPro" id="IPR036249">
    <property type="entry name" value="Thioredoxin-like_sf"/>
</dbReference>
<keyword evidence="4" id="KW-0049">Antioxidant</keyword>
<evidence type="ECO:0000256" key="10">
    <source>
        <dbReference type="ARBA" id="ARBA00042639"/>
    </source>
</evidence>
<evidence type="ECO:0000256" key="11">
    <source>
        <dbReference type="ARBA" id="ARBA00049091"/>
    </source>
</evidence>
<evidence type="ECO:0000256" key="6">
    <source>
        <dbReference type="ARBA" id="ARBA00023157"/>
    </source>
</evidence>
<keyword evidence="15" id="KW-1185">Reference proteome</keyword>
<evidence type="ECO:0000259" key="13">
    <source>
        <dbReference type="PROSITE" id="PS51352"/>
    </source>
</evidence>
<evidence type="ECO:0000256" key="5">
    <source>
        <dbReference type="ARBA" id="ARBA00023002"/>
    </source>
</evidence>
<dbReference type="GO" id="GO:0008379">
    <property type="term" value="F:thioredoxin peroxidase activity"/>
    <property type="evidence" value="ECO:0007669"/>
    <property type="project" value="TreeGrafter"/>
</dbReference>
<dbReference type="PANTHER" id="PTHR42801:SF4">
    <property type="entry name" value="AHPC_TSA FAMILY PROTEIN"/>
    <property type="match status" value="1"/>
</dbReference>
<dbReference type="GO" id="GO:0005737">
    <property type="term" value="C:cytoplasm"/>
    <property type="evidence" value="ECO:0007669"/>
    <property type="project" value="TreeGrafter"/>
</dbReference>
<keyword evidence="12" id="KW-0472">Membrane</keyword>
<gene>
    <name evidence="14" type="ORF">DES53_101642</name>
</gene>
<evidence type="ECO:0000256" key="1">
    <source>
        <dbReference type="ARBA" id="ARBA00003330"/>
    </source>
</evidence>
<comment type="function">
    <text evidence="1">Thiol-specific peroxidase that catalyzes the reduction of hydrogen peroxide and organic hydroperoxides to water and alcohols, respectively. Plays a role in cell protection against oxidative stress by detoxifying peroxides and as sensor of hydrogen peroxide-mediated signaling events.</text>
</comment>
<evidence type="ECO:0000256" key="9">
    <source>
        <dbReference type="ARBA" id="ARBA00038489"/>
    </source>
</evidence>
<dbReference type="GO" id="GO:0045454">
    <property type="term" value="P:cell redox homeostasis"/>
    <property type="evidence" value="ECO:0007669"/>
    <property type="project" value="TreeGrafter"/>
</dbReference>
<keyword evidence="12" id="KW-1133">Transmembrane helix</keyword>
<evidence type="ECO:0000256" key="3">
    <source>
        <dbReference type="ARBA" id="ARBA00022559"/>
    </source>
</evidence>
<keyword evidence="3" id="KW-0575">Peroxidase</keyword>
<keyword evidence="6" id="KW-1015">Disulfide bond</keyword>
<comment type="caution">
    <text evidence="14">The sequence shown here is derived from an EMBL/GenBank/DDBJ whole genome shotgun (WGS) entry which is preliminary data.</text>
</comment>
<reference evidence="14 15" key="1">
    <citation type="submission" date="2018-06" db="EMBL/GenBank/DDBJ databases">
        <title>Genomic Encyclopedia of Type Strains, Phase IV (KMG-IV): sequencing the most valuable type-strain genomes for metagenomic binning, comparative biology and taxonomic classification.</title>
        <authorList>
            <person name="Goeker M."/>
        </authorList>
    </citation>
    <scope>NUCLEOTIDE SEQUENCE [LARGE SCALE GENOMIC DNA]</scope>
    <source>
        <strain evidence="14 15">DSM 25532</strain>
    </source>
</reference>
<dbReference type="AlphaFoldDB" id="A0A366HU91"/>
<dbReference type="EMBL" id="QNRR01000001">
    <property type="protein sequence ID" value="RBP47842.1"/>
    <property type="molecule type" value="Genomic_DNA"/>
</dbReference>
<dbReference type="PROSITE" id="PS51352">
    <property type="entry name" value="THIOREDOXIN_2"/>
    <property type="match status" value="1"/>
</dbReference>
<sequence length="192" mass="21296">MEPGTKSNRERRSYPFQPIVKLFILIAAMSLFGSFFASASEGKLVEPYEAPKVEAQDQNGKTVKLEEEYAKGLTLVYFYPKSGTPGCTAQACSLRDAYEDLTKEGIKVFGVSTDDVEAQKKFVENKKLPFTILADPDGKVLEAFKVKKIPLIGLASRQAFLIKDGKVIWHDAKASTSEQAADVLKVVRELRK</sequence>
<dbReference type="Gene3D" id="3.40.30.10">
    <property type="entry name" value="Glutaredoxin"/>
    <property type="match status" value="1"/>
</dbReference>
<evidence type="ECO:0000256" key="7">
    <source>
        <dbReference type="ARBA" id="ARBA00023284"/>
    </source>
</evidence>
<dbReference type="Pfam" id="PF00578">
    <property type="entry name" value="AhpC-TSA"/>
    <property type="match status" value="1"/>
</dbReference>
<evidence type="ECO:0000256" key="12">
    <source>
        <dbReference type="SAM" id="Phobius"/>
    </source>
</evidence>